<dbReference type="AlphaFoldDB" id="A0A5E4NSQ2"/>
<accession>A0A5E4NSQ2</accession>
<dbReference type="GO" id="GO:0061512">
    <property type="term" value="P:protein localization to cilium"/>
    <property type="evidence" value="ECO:0007669"/>
    <property type="project" value="TreeGrafter"/>
</dbReference>
<evidence type="ECO:0000256" key="5">
    <source>
        <dbReference type="ARBA" id="ARBA00022741"/>
    </source>
</evidence>
<organism evidence="16 17">
    <name type="scientific">Cinara cedri</name>
    <dbReference type="NCBI Taxonomy" id="506608"/>
    <lineage>
        <taxon>Eukaryota</taxon>
        <taxon>Metazoa</taxon>
        <taxon>Ecdysozoa</taxon>
        <taxon>Arthropoda</taxon>
        <taxon>Hexapoda</taxon>
        <taxon>Insecta</taxon>
        <taxon>Pterygota</taxon>
        <taxon>Neoptera</taxon>
        <taxon>Paraneoptera</taxon>
        <taxon>Hemiptera</taxon>
        <taxon>Sternorrhyncha</taxon>
        <taxon>Aphidomorpha</taxon>
        <taxon>Aphidoidea</taxon>
        <taxon>Aphididae</taxon>
        <taxon>Lachninae</taxon>
        <taxon>Cinara</taxon>
    </lineage>
</organism>
<dbReference type="GO" id="GO:0034464">
    <property type="term" value="C:BBSome"/>
    <property type="evidence" value="ECO:0007669"/>
    <property type="project" value="InterPro"/>
</dbReference>
<dbReference type="SUPFAM" id="SSF53067">
    <property type="entry name" value="Actin-like ATPase domain"/>
    <property type="match status" value="2"/>
</dbReference>
<dbReference type="InterPro" id="IPR018485">
    <property type="entry name" value="FGGY_C"/>
</dbReference>
<dbReference type="FunFam" id="3.30.420.40:FF:000108">
    <property type="entry name" value="Glycerol kinase, glycosomal"/>
    <property type="match status" value="1"/>
</dbReference>
<evidence type="ECO:0000256" key="9">
    <source>
        <dbReference type="ARBA" id="ARBA00043149"/>
    </source>
</evidence>
<evidence type="ECO:0000313" key="17">
    <source>
        <dbReference type="Proteomes" id="UP000325440"/>
    </source>
</evidence>
<dbReference type="InterPro" id="IPR018484">
    <property type="entry name" value="FGGY_N"/>
</dbReference>
<comment type="pathway">
    <text evidence="1">Polyol metabolism; glycerol degradation via glycerol kinase pathway; sn-glycerol 3-phosphate from glycerol: step 1/1.</text>
</comment>
<name>A0A5E4NSQ2_9HEMI</name>
<keyword evidence="4 10" id="KW-0808">Transferase</keyword>
<dbReference type="GO" id="GO:0005813">
    <property type="term" value="C:centrosome"/>
    <property type="evidence" value="ECO:0007669"/>
    <property type="project" value="TreeGrafter"/>
</dbReference>
<dbReference type="EC" id="2.7.1.30" evidence="3"/>
<evidence type="ECO:0000259" key="15">
    <source>
        <dbReference type="Pfam" id="PF23304"/>
    </source>
</evidence>
<dbReference type="InterPro" id="IPR028784">
    <property type="entry name" value="BBS1"/>
</dbReference>
<evidence type="ECO:0000256" key="8">
    <source>
        <dbReference type="ARBA" id="ARBA00022840"/>
    </source>
</evidence>
<dbReference type="PANTHER" id="PTHR20870">
    <property type="entry name" value="BARDET-BIEDL SYNDROME 1 PROTEIN"/>
    <property type="match status" value="1"/>
</dbReference>
<dbReference type="EMBL" id="CABPRJ010002420">
    <property type="protein sequence ID" value="VVC45925.1"/>
    <property type="molecule type" value="Genomic_DNA"/>
</dbReference>
<keyword evidence="17" id="KW-1185">Reference proteome</keyword>
<evidence type="ECO:0000256" key="3">
    <source>
        <dbReference type="ARBA" id="ARBA00012099"/>
    </source>
</evidence>
<dbReference type="OrthoDB" id="10259809at2759"/>
<comment type="similarity">
    <text evidence="2 10">Belongs to the FGGY kinase family.</text>
</comment>
<feature type="domain" description="Bardet-Biedl syndrome 1 N-terminal" evidence="13">
    <location>
        <begin position="544"/>
        <end position="793"/>
    </location>
</feature>
<dbReference type="InterPro" id="IPR040647">
    <property type="entry name" value="SPIN-DOC_Znf-C2H2"/>
</dbReference>
<evidence type="ECO:0000259" key="11">
    <source>
        <dbReference type="Pfam" id="PF00370"/>
    </source>
</evidence>
<evidence type="ECO:0000256" key="6">
    <source>
        <dbReference type="ARBA" id="ARBA00022777"/>
    </source>
</evidence>
<feature type="domain" description="Bardet-Biedl syndrome 1 protein GAE" evidence="15">
    <location>
        <begin position="1007"/>
        <end position="1105"/>
    </location>
</feature>
<dbReference type="PROSITE" id="PS00445">
    <property type="entry name" value="FGGY_KINASES_2"/>
    <property type="match status" value="1"/>
</dbReference>
<dbReference type="Pfam" id="PF02782">
    <property type="entry name" value="FGGY_C"/>
    <property type="match status" value="1"/>
</dbReference>
<dbReference type="InterPro" id="IPR043129">
    <property type="entry name" value="ATPase_NBD"/>
</dbReference>
<dbReference type="GO" id="GO:0004370">
    <property type="term" value="F:glycerol kinase activity"/>
    <property type="evidence" value="ECO:0007669"/>
    <property type="project" value="UniProtKB-EC"/>
</dbReference>
<feature type="domain" description="Carbohydrate kinase FGGY N-terminal" evidence="11">
    <location>
        <begin position="132"/>
        <end position="280"/>
    </location>
</feature>
<dbReference type="Proteomes" id="UP000325440">
    <property type="component" value="Unassembled WGS sequence"/>
</dbReference>
<dbReference type="Pfam" id="PF14779">
    <property type="entry name" value="BBS1"/>
    <property type="match status" value="1"/>
</dbReference>
<feature type="domain" description="SPIN-DOC-like zinc-finger" evidence="14">
    <location>
        <begin position="17"/>
        <end position="59"/>
    </location>
</feature>
<dbReference type="GO" id="GO:0005113">
    <property type="term" value="F:patched binding"/>
    <property type="evidence" value="ECO:0007669"/>
    <property type="project" value="TreeGrafter"/>
</dbReference>
<keyword evidence="6 10" id="KW-0418">Kinase</keyword>
<dbReference type="GO" id="GO:1905515">
    <property type="term" value="P:non-motile cilium assembly"/>
    <property type="evidence" value="ECO:0007669"/>
    <property type="project" value="InterPro"/>
</dbReference>
<evidence type="ECO:0000313" key="16">
    <source>
        <dbReference type="EMBL" id="VVC45925.1"/>
    </source>
</evidence>
<evidence type="ECO:0000256" key="10">
    <source>
        <dbReference type="RuleBase" id="RU003733"/>
    </source>
</evidence>
<dbReference type="InterPro" id="IPR032728">
    <property type="entry name" value="BBS1_N"/>
</dbReference>
<dbReference type="GO" id="GO:0019563">
    <property type="term" value="P:glycerol catabolic process"/>
    <property type="evidence" value="ECO:0007669"/>
    <property type="project" value="UniProtKB-UniPathway"/>
</dbReference>
<reference evidence="16 17" key="1">
    <citation type="submission" date="2019-08" db="EMBL/GenBank/DDBJ databases">
        <authorList>
            <person name="Alioto T."/>
            <person name="Alioto T."/>
            <person name="Gomez Garrido J."/>
        </authorList>
    </citation>
    <scope>NUCLEOTIDE SEQUENCE [LARGE SCALE GENOMIC DNA]</scope>
</reference>
<evidence type="ECO:0000259" key="12">
    <source>
        <dbReference type="Pfam" id="PF02782"/>
    </source>
</evidence>
<dbReference type="GO" id="GO:0005119">
    <property type="term" value="F:smoothened binding"/>
    <property type="evidence" value="ECO:0007669"/>
    <property type="project" value="TreeGrafter"/>
</dbReference>
<dbReference type="InterPro" id="IPR018483">
    <property type="entry name" value="Carb_kinase_FGGY_CS"/>
</dbReference>
<evidence type="ECO:0000259" key="14">
    <source>
        <dbReference type="Pfam" id="PF18658"/>
    </source>
</evidence>
<dbReference type="GO" id="GO:0005930">
    <property type="term" value="C:axoneme"/>
    <property type="evidence" value="ECO:0007669"/>
    <property type="project" value="TreeGrafter"/>
</dbReference>
<dbReference type="PANTHER" id="PTHR20870:SF0">
    <property type="entry name" value="BARDET-BIEDL SYNDROME 1 PROTEIN"/>
    <property type="match status" value="1"/>
</dbReference>
<evidence type="ECO:0000256" key="2">
    <source>
        <dbReference type="ARBA" id="ARBA00009156"/>
    </source>
</evidence>
<dbReference type="Pfam" id="PF18658">
    <property type="entry name" value="zf-C2H2_12"/>
    <property type="match status" value="1"/>
</dbReference>
<sequence length="1119" mass="126183">MNVSKKRKIDSECRVFQHKWSNQYFVIENKGKVMCLVCRELISVLKEYNIKRHYESKHKVKYDSLYGQFREIEVNKLQKALTGEQTIFSKVTIQNKAVISASVNVAMLTAKEGKPFTDAEFVQKCVLRMAGNICPDIVHKFEEVPLSARTITRRIENVAAKYFSMFGSTYLCEQAFSHMKKIKNPYRSRLTDDYLHHNLTGGVEGGVHMTDVTNASRTMLMNIHSLRWDTTLMEFFDIPDGVLFPEIRSCAEVYGHFIDGPIAKTSISGCVGDQQAALIGQTCFFAGQAKSTFGTGCFLLYNTGRKPVISDHGLLTTVAFRLGKHADPIYALEGSVAVAGSAAKWLIENMHMVDSYPSISEKAESVENSNGIHFVPAFSGLYAPYWKSDARGTITGLTMETKNEHLMRATLEGICFQAKDVIRAMESDTGNLIISLNVDGGLSVSDTFLKILANTCNLPIDRPSMVETTSFGAAFAAGFAVGVWSMHSIKSECDTFSPTTTEEEQTLKYNQWKEAISQSIGWSKDEEDEHDFETVLNNLKQSTWIDVDIIPPINLQTYNSCTTLTDVHGDNDNKFVVVDFGSGTSNPQLKIFKGLNQTHIIQLNEKPSAITTVYTDNKEQRIPCVAVAIRNEIYFYRNCKPYHKYSIQPKVIKDTEECKLWQECDDAYDLLNKLQMLSSSIGFANLSTTSQQMLCSNECHIEEYFEKYKTNKLIKQHTITCVVELKKNMKDAHGVGCLVIATTDMINILDTESFKMLPDKYELQGETAYMSTTGLYDVDYKILVATRTGRMYIFSKSSTSGYKIEMTHAIVAVILRLDKFICCTIDGLLQCYTLKCVSLWNVKLPGDPMAMIDMYVQSLSLEITILSCIVTNLDGNTKGLILMYSGSTVIHKIPTEDPMTCLIFGKFGQEENALIMISSRGKVDIKLLKRTATFDLCIRPTSTTQSNCNLSIPKRSNVFIEQTLREREQCKEMHLRTQQTWQTLQISVLNERINSIKHKITNQLLHTSAQLLGLGPRFKIRLYLKNLGKKALIGINVVFLYNTLYHTIESPCCSMPIIVPEREIYCEKFVTCCTYGGSDDRAIDIIVNQGTNILYRAKVNMPVYNIQTSYNDELNDNNI</sequence>
<evidence type="ECO:0000256" key="1">
    <source>
        <dbReference type="ARBA" id="ARBA00005190"/>
    </source>
</evidence>
<dbReference type="Pfam" id="PF00370">
    <property type="entry name" value="FGGY_N"/>
    <property type="match status" value="1"/>
</dbReference>
<dbReference type="UniPathway" id="UPA00618">
    <property type="reaction ID" value="UER00672"/>
</dbReference>
<dbReference type="InterPro" id="IPR056419">
    <property type="entry name" value="GAE_BBS1"/>
</dbReference>
<gene>
    <name evidence="16" type="ORF">CINCED_3A025407</name>
</gene>
<proteinExistence type="inferred from homology"/>
<keyword evidence="8" id="KW-0067">ATP-binding</keyword>
<evidence type="ECO:0000259" key="13">
    <source>
        <dbReference type="Pfam" id="PF14779"/>
    </source>
</evidence>
<keyword evidence="7" id="KW-0319">Glycerol metabolism</keyword>
<keyword evidence="5" id="KW-0547">Nucleotide-binding</keyword>
<feature type="domain" description="Carbohydrate kinase FGGY C-terminal" evidence="12">
    <location>
        <begin position="290"/>
        <end position="480"/>
    </location>
</feature>
<evidence type="ECO:0000256" key="4">
    <source>
        <dbReference type="ARBA" id="ARBA00022679"/>
    </source>
</evidence>
<dbReference type="Gene3D" id="3.30.420.40">
    <property type="match status" value="2"/>
</dbReference>
<dbReference type="Pfam" id="PF23304">
    <property type="entry name" value="GAE_BBS1"/>
    <property type="match status" value="1"/>
</dbReference>
<dbReference type="GO" id="GO:0005524">
    <property type="term" value="F:ATP binding"/>
    <property type="evidence" value="ECO:0007669"/>
    <property type="project" value="UniProtKB-KW"/>
</dbReference>
<protein>
    <recommendedName>
        <fullName evidence="3">glycerol kinase</fullName>
        <ecNumber evidence="3">2.7.1.30</ecNumber>
    </recommendedName>
    <alternativeName>
        <fullName evidence="9">ATP:glycerol 3-phosphotransferase</fullName>
    </alternativeName>
</protein>
<evidence type="ECO:0000256" key="7">
    <source>
        <dbReference type="ARBA" id="ARBA00022798"/>
    </source>
</evidence>